<protein>
    <recommendedName>
        <fullName evidence="4">ABC-2 type transport system permease protein</fullName>
    </recommendedName>
</protein>
<reference evidence="2" key="1">
    <citation type="submission" date="2022-11" db="EMBL/GenBank/DDBJ databases">
        <title>Isolation and characterization of PLA-degrading bacterium Massilia sp. from Antarctic soil.</title>
        <authorList>
            <person name="Sato K."/>
            <person name="Gomez-Fuentes C."/>
            <person name="Ahmad S.A."/>
            <person name="Zulkharnain A."/>
        </authorList>
    </citation>
    <scope>NUCLEOTIDE SEQUENCE</scope>
    <source>
        <strain evidence="2">N-3</strain>
    </source>
</reference>
<evidence type="ECO:0000313" key="2">
    <source>
        <dbReference type="EMBL" id="BDT57494.1"/>
    </source>
</evidence>
<keyword evidence="1" id="KW-0812">Transmembrane</keyword>
<keyword evidence="1" id="KW-1133">Transmembrane helix</keyword>
<organism evidence="2 3">
    <name type="scientific">Massilia varians</name>
    <dbReference type="NCBI Taxonomy" id="457921"/>
    <lineage>
        <taxon>Bacteria</taxon>
        <taxon>Pseudomonadati</taxon>
        <taxon>Pseudomonadota</taxon>
        <taxon>Betaproteobacteria</taxon>
        <taxon>Burkholderiales</taxon>
        <taxon>Oxalobacteraceae</taxon>
        <taxon>Telluria group</taxon>
        <taxon>Massilia</taxon>
    </lineage>
</organism>
<evidence type="ECO:0000313" key="3">
    <source>
        <dbReference type="Proteomes" id="UP001163336"/>
    </source>
</evidence>
<accession>A0ABM8C2T4</accession>
<feature type="transmembrane region" description="Helical" evidence="1">
    <location>
        <begin position="120"/>
        <end position="143"/>
    </location>
</feature>
<evidence type="ECO:0008006" key="4">
    <source>
        <dbReference type="Google" id="ProtNLM"/>
    </source>
</evidence>
<feature type="transmembrane region" description="Helical" evidence="1">
    <location>
        <begin position="39"/>
        <end position="60"/>
    </location>
</feature>
<feature type="transmembrane region" description="Helical" evidence="1">
    <location>
        <begin position="324"/>
        <end position="343"/>
    </location>
</feature>
<proteinExistence type="predicted"/>
<feature type="transmembrane region" description="Helical" evidence="1">
    <location>
        <begin position="394"/>
        <end position="417"/>
    </location>
</feature>
<feature type="transmembrane region" description="Helical" evidence="1">
    <location>
        <begin position="423"/>
        <end position="444"/>
    </location>
</feature>
<feature type="transmembrane region" description="Helical" evidence="1">
    <location>
        <begin position="465"/>
        <end position="486"/>
    </location>
</feature>
<feature type="transmembrane region" description="Helical" evidence="1">
    <location>
        <begin position="155"/>
        <end position="178"/>
    </location>
</feature>
<dbReference type="EMBL" id="AP026966">
    <property type="protein sequence ID" value="BDT57494.1"/>
    <property type="molecule type" value="Genomic_DNA"/>
</dbReference>
<keyword evidence="3" id="KW-1185">Reference proteome</keyword>
<feature type="transmembrane region" description="Helical" evidence="1">
    <location>
        <begin position="349"/>
        <end position="373"/>
    </location>
</feature>
<feature type="transmembrane region" description="Helical" evidence="1">
    <location>
        <begin position="253"/>
        <end position="271"/>
    </location>
</feature>
<feature type="transmembrane region" description="Helical" evidence="1">
    <location>
        <begin position="190"/>
        <end position="211"/>
    </location>
</feature>
<sequence length="518" mass="54860">MLMSAQAGSIPWLFRHELRLMWFSAGFSKSQKSQRRPGLAGLALIGLAWLALHAIAWLIVSRTAAIDPRDPRVLVALSALLYGSMTFMLSSALKSSVQVLFERGDLDLLLSSPLPSHSIFTVRLGTVAAGTAALYLFFLAPFAHTGALLGQVGWLAVYPVLLGTATFVACAAMLLTLGLVRLIGARRTRIVAQVIGALAGALIFILSQLFANLSRSMERRAAAAFARAFAEDGPLGAGSPVWLPGRALLGEPLPVLGIVAVATAAFLFTAARAHRFFVHGLQQAASASRAARRPAGGLRFRFGRGLFMTMLLKEWRLILRDPQLISHVALQLIYLLPLFFIIFKRSEVQLPALAAGLTLLCSSLTASPAWVTVSAEDAPDLLRLSPAPQVTVRNAKLAAAVLPCLFLVLGPLAWLVVRAPLAGMGAAGAVIGAVCAAAVIMHWCGRPGLRSDYVARGKGDFLSSILGAFNSLSWGALAWSLASIAAGPSDRTIVAACFAALGALATLGVSWLLRRPRP</sequence>
<dbReference type="Proteomes" id="UP001163336">
    <property type="component" value="Chromosome"/>
</dbReference>
<feature type="transmembrane region" description="Helical" evidence="1">
    <location>
        <begin position="72"/>
        <end position="93"/>
    </location>
</feature>
<feature type="transmembrane region" description="Helical" evidence="1">
    <location>
        <begin position="492"/>
        <end position="513"/>
    </location>
</feature>
<evidence type="ECO:0000256" key="1">
    <source>
        <dbReference type="SAM" id="Phobius"/>
    </source>
</evidence>
<name>A0ABM8C2T4_9BURK</name>
<gene>
    <name evidence="2" type="ORF">MasN3_09880</name>
</gene>
<keyword evidence="1" id="KW-0472">Membrane</keyword>